<keyword evidence="1" id="KW-0812">Transmembrane</keyword>
<keyword evidence="4" id="KW-1185">Reference proteome</keyword>
<keyword evidence="2" id="KW-0732">Signal</keyword>
<sequence length="109" mass="11965">MRSCIFYTGWLWSVALPLTPRVQTFASVVAPSHQAPTVRGMPPHQPPLCCKPAAAPPPQFCHEMPRRVTGEMLLTYSLTSNSGQLFFTAFPSVFVSLCAIGSVRWVTSL</sequence>
<name>A0A8T0QXS3_PANVG</name>
<feature type="chain" id="PRO_5035908312" description="Secreted protein" evidence="2">
    <location>
        <begin position="27"/>
        <end position="109"/>
    </location>
</feature>
<dbReference type="Proteomes" id="UP000823388">
    <property type="component" value="Chromosome 6N"/>
</dbReference>
<evidence type="ECO:0000313" key="4">
    <source>
        <dbReference type="Proteomes" id="UP000823388"/>
    </source>
</evidence>
<dbReference type="AlphaFoldDB" id="A0A8T0QXS3"/>
<feature type="transmembrane region" description="Helical" evidence="1">
    <location>
        <begin position="85"/>
        <end position="106"/>
    </location>
</feature>
<protein>
    <recommendedName>
        <fullName evidence="5">Secreted protein</fullName>
    </recommendedName>
</protein>
<comment type="caution">
    <text evidence="3">The sequence shown here is derived from an EMBL/GenBank/DDBJ whole genome shotgun (WGS) entry which is preliminary data.</text>
</comment>
<proteinExistence type="predicted"/>
<accession>A0A8T0QXS3</accession>
<evidence type="ECO:0000256" key="2">
    <source>
        <dbReference type="SAM" id="SignalP"/>
    </source>
</evidence>
<dbReference type="EMBL" id="CM029048">
    <property type="protein sequence ID" value="KAG2577725.1"/>
    <property type="molecule type" value="Genomic_DNA"/>
</dbReference>
<evidence type="ECO:0000313" key="3">
    <source>
        <dbReference type="EMBL" id="KAG2577725.1"/>
    </source>
</evidence>
<organism evidence="3 4">
    <name type="scientific">Panicum virgatum</name>
    <name type="common">Blackwell switchgrass</name>
    <dbReference type="NCBI Taxonomy" id="38727"/>
    <lineage>
        <taxon>Eukaryota</taxon>
        <taxon>Viridiplantae</taxon>
        <taxon>Streptophyta</taxon>
        <taxon>Embryophyta</taxon>
        <taxon>Tracheophyta</taxon>
        <taxon>Spermatophyta</taxon>
        <taxon>Magnoliopsida</taxon>
        <taxon>Liliopsida</taxon>
        <taxon>Poales</taxon>
        <taxon>Poaceae</taxon>
        <taxon>PACMAD clade</taxon>
        <taxon>Panicoideae</taxon>
        <taxon>Panicodae</taxon>
        <taxon>Paniceae</taxon>
        <taxon>Panicinae</taxon>
        <taxon>Panicum</taxon>
        <taxon>Panicum sect. Hiantes</taxon>
    </lineage>
</organism>
<evidence type="ECO:0000256" key="1">
    <source>
        <dbReference type="SAM" id="Phobius"/>
    </source>
</evidence>
<keyword evidence="1" id="KW-1133">Transmembrane helix</keyword>
<reference evidence="3 4" key="1">
    <citation type="submission" date="2020-05" db="EMBL/GenBank/DDBJ databases">
        <title>WGS assembly of Panicum virgatum.</title>
        <authorList>
            <person name="Lovell J.T."/>
            <person name="Jenkins J."/>
            <person name="Shu S."/>
            <person name="Juenger T.E."/>
            <person name="Schmutz J."/>
        </authorList>
    </citation>
    <scope>NUCLEOTIDE SEQUENCE [LARGE SCALE GENOMIC DNA]</scope>
    <source>
        <strain evidence="4">cv. AP13</strain>
    </source>
</reference>
<feature type="signal peptide" evidence="2">
    <location>
        <begin position="1"/>
        <end position="26"/>
    </location>
</feature>
<evidence type="ECO:0008006" key="5">
    <source>
        <dbReference type="Google" id="ProtNLM"/>
    </source>
</evidence>
<gene>
    <name evidence="3" type="ORF">PVAP13_6NG195003</name>
</gene>
<keyword evidence="1" id="KW-0472">Membrane</keyword>